<feature type="domain" description="TFIIS N-terminal" evidence="2">
    <location>
        <begin position="168"/>
        <end position="210"/>
    </location>
</feature>
<dbReference type="EMBL" id="ADBV01007267">
    <property type="protein sequence ID" value="EJW77859.1"/>
    <property type="molecule type" value="Genomic_DNA"/>
</dbReference>
<feature type="region of interest" description="Disordered" evidence="1">
    <location>
        <begin position="50"/>
        <end position="71"/>
    </location>
</feature>
<organism evidence="3 4">
    <name type="scientific">Wuchereria bancrofti</name>
    <dbReference type="NCBI Taxonomy" id="6293"/>
    <lineage>
        <taxon>Eukaryota</taxon>
        <taxon>Metazoa</taxon>
        <taxon>Ecdysozoa</taxon>
        <taxon>Nematoda</taxon>
        <taxon>Chromadorea</taxon>
        <taxon>Rhabditida</taxon>
        <taxon>Spirurina</taxon>
        <taxon>Spiruromorpha</taxon>
        <taxon>Filarioidea</taxon>
        <taxon>Onchocercidae</taxon>
        <taxon>Wuchereria</taxon>
    </lineage>
</organism>
<feature type="non-terminal residue" evidence="3">
    <location>
        <position position="352"/>
    </location>
</feature>
<evidence type="ECO:0000313" key="4">
    <source>
        <dbReference type="Proteomes" id="UP000004810"/>
    </source>
</evidence>
<dbReference type="InterPro" id="IPR035441">
    <property type="entry name" value="TFIIS/LEDGF_dom_sf"/>
</dbReference>
<name>J9ERF5_WUCBA</name>
<evidence type="ECO:0000313" key="3">
    <source>
        <dbReference type="EMBL" id="EJW77859.1"/>
    </source>
</evidence>
<feature type="non-terminal residue" evidence="3">
    <location>
        <position position="1"/>
    </location>
</feature>
<protein>
    <recommendedName>
        <fullName evidence="2">TFIIS N-terminal domain-containing protein</fullName>
    </recommendedName>
</protein>
<comment type="caution">
    <text evidence="3">The sequence shown here is derived from an EMBL/GenBank/DDBJ whole genome shotgun (WGS) entry which is preliminary data.</text>
</comment>
<dbReference type="Gene3D" id="1.20.930.10">
    <property type="entry name" value="Conserved domain common to transcription factors TFIIS, elongin A, CRSP70"/>
    <property type="match status" value="1"/>
</dbReference>
<dbReference type="InterPro" id="IPR017923">
    <property type="entry name" value="TFIIS_N"/>
</dbReference>
<feature type="compositionally biased region" description="Low complexity" evidence="1">
    <location>
        <begin position="90"/>
        <end position="101"/>
    </location>
</feature>
<feature type="compositionally biased region" description="Basic and acidic residues" evidence="1">
    <location>
        <begin position="285"/>
        <end position="300"/>
    </location>
</feature>
<dbReference type="AlphaFoldDB" id="J9ERF5"/>
<feature type="compositionally biased region" description="Basic and acidic residues" evidence="1">
    <location>
        <begin position="257"/>
        <end position="278"/>
    </location>
</feature>
<feature type="region of interest" description="Disordered" evidence="1">
    <location>
        <begin position="217"/>
        <end position="316"/>
    </location>
</feature>
<evidence type="ECO:0000256" key="1">
    <source>
        <dbReference type="SAM" id="MobiDB-lite"/>
    </source>
</evidence>
<feature type="compositionally biased region" description="Basic and acidic residues" evidence="1">
    <location>
        <begin position="307"/>
        <end position="316"/>
    </location>
</feature>
<dbReference type="Proteomes" id="UP000004810">
    <property type="component" value="Unassembled WGS sequence"/>
</dbReference>
<evidence type="ECO:0000259" key="2">
    <source>
        <dbReference type="Pfam" id="PF08711"/>
    </source>
</evidence>
<dbReference type="SUPFAM" id="SSF47676">
    <property type="entry name" value="Conserved domain common to transcription factors TFIIS, elongin A, CRSP70"/>
    <property type="match status" value="1"/>
</dbReference>
<dbReference type="Pfam" id="PF08711">
    <property type="entry name" value="Med26"/>
    <property type="match status" value="1"/>
</dbReference>
<reference evidence="4" key="1">
    <citation type="submission" date="2012-08" db="EMBL/GenBank/DDBJ databases">
        <title>The Genome Sequence of Wuchereria bancrofti.</title>
        <authorList>
            <person name="Nutman T.B."/>
            <person name="Fink D.L."/>
            <person name="Russ C."/>
            <person name="Young S."/>
            <person name="Zeng Q."/>
            <person name="Koehrsen M."/>
            <person name="Alvarado L."/>
            <person name="Berlin A."/>
            <person name="Chapman S.B."/>
            <person name="Chen Z."/>
            <person name="Freedman E."/>
            <person name="Gellesch M."/>
            <person name="Goldberg J."/>
            <person name="Griggs A."/>
            <person name="Gujja S."/>
            <person name="Heilman E.R."/>
            <person name="Heiman D."/>
            <person name="Hepburn T."/>
            <person name="Howarth C."/>
            <person name="Jen D."/>
            <person name="Larson L."/>
            <person name="Lewis B."/>
            <person name="Mehta T."/>
            <person name="Park D."/>
            <person name="Pearson M."/>
            <person name="Roberts A."/>
            <person name="Saif S."/>
            <person name="Shea T."/>
            <person name="Shenoy N."/>
            <person name="Sisk P."/>
            <person name="Stolte C."/>
            <person name="Sykes S."/>
            <person name="Walk T."/>
            <person name="White J."/>
            <person name="Yandava C."/>
            <person name="Haas B."/>
            <person name="Henn M.R."/>
            <person name="Nusbaum C."/>
            <person name="Birren B."/>
        </authorList>
    </citation>
    <scope>NUCLEOTIDE SEQUENCE [LARGE SCALE GENOMIC DNA]</scope>
    <source>
        <strain evidence="4">NA</strain>
    </source>
</reference>
<feature type="region of interest" description="Disordered" evidence="1">
    <location>
        <begin position="85"/>
        <end position="112"/>
    </location>
</feature>
<gene>
    <name evidence="3" type="ORF">WUBG_11233</name>
</gene>
<accession>J9ERF5</accession>
<proteinExistence type="predicted"/>
<sequence length="352" mass="39333">YTVVGHTVEGQPIYALQSVRTQDRPRLHQGSLYRVMESSAQPRYVFLRQQVGPTRRPQRDNNDINSPNENYRAVAREIVAKALEDKRQKQQFSQESQPSSSDDGESEKISGSTVAAQVAAIQRFSTPLGWKQMGSWLKTAEANEDWSRLKLLLSQCSQLYLTDPFKANLTLELLQSNDTPKFVRKLSKTCPDQDVRKISGDLVIRWKRLVSAPPQQVPEELKKVGSAKRKTPHPASGGASKAKVKKDNFNLETTKTAGKEVDGSKQKDISGNKVESSKKSPSIENPEKLDVSSAKAEKSMKASSSKTKIEKTEKLNESAKAMSNKLNEFNMFEKLGEEIDIPTLHHVVRNIG</sequence>